<dbReference type="EMBL" id="LVIE01000090">
    <property type="protein sequence ID" value="OHT24974.1"/>
    <property type="molecule type" value="Genomic_DNA"/>
</dbReference>
<dbReference type="InterPro" id="IPR027417">
    <property type="entry name" value="P-loop_NTPase"/>
</dbReference>
<gene>
    <name evidence="2" type="ORF">A3Q29_16375</name>
</gene>
<reference evidence="2 3" key="1">
    <citation type="submission" date="2016-03" db="EMBL/GenBank/DDBJ databases">
        <title>Genome sequence of Providencia stuartii strain, isolated from the salivary glands of larval Lucilia sericata.</title>
        <authorList>
            <person name="Yuan Y."/>
            <person name="Zhang Y."/>
            <person name="Fu S."/>
            <person name="Crippen T.L."/>
            <person name="Visi D."/>
            <person name="Benbow M.E."/>
            <person name="Allen M."/>
            <person name="Tomberlin J.K."/>
            <person name="Sze S.-H."/>
            <person name="Tarone A.M."/>
        </authorList>
    </citation>
    <scope>NUCLEOTIDE SEQUENCE [LARGE SCALE GENOMIC DNA]</scope>
    <source>
        <strain evidence="2 3">Crippen</strain>
    </source>
</reference>
<evidence type="ECO:0000259" key="1">
    <source>
        <dbReference type="SMART" id="SM00382"/>
    </source>
</evidence>
<evidence type="ECO:0000313" key="3">
    <source>
        <dbReference type="Proteomes" id="UP000179588"/>
    </source>
</evidence>
<keyword evidence="3" id="KW-1185">Reference proteome</keyword>
<dbReference type="SMART" id="SM00382">
    <property type="entry name" value="AAA"/>
    <property type="match status" value="1"/>
</dbReference>
<dbReference type="Pfam" id="PF01695">
    <property type="entry name" value="IstB_IS21"/>
    <property type="match status" value="1"/>
</dbReference>
<name>A0A1S1HRM7_PROST</name>
<dbReference type="InterPro" id="IPR003593">
    <property type="entry name" value="AAA+_ATPase"/>
</dbReference>
<dbReference type="Gene3D" id="3.40.50.300">
    <property type="entry name" value="P-loop containing nucleotide triphosphate hydrolases"/>
    <property type="match status" value="1"/>
</dbReference>
<feature type="domain" description="AAA+ ATPase" evidence="1">
    <location>
        <begin position="51"/>
        <end position="183"/>
    </location>
</feature>
<dbReference type="PANTHER" id="PTHR30050">
    <property type="entry name" value="CHROMOSOMAL REPLICATION INITIATOR PROTEIN DNAA"/>
    <property type="match status" value="1"/>
</dbReference>
<evidence type="ECO:0000313" key="2">
    <source>
        <dbReference type="EMBL" id="OHT24974.1"/>
    </source>
</evidence>
<accession>A0A1S1HRM7</accession>
<dbReference type="InterPro" id="IPR002611">
    <property type="entry name" value="IstB_ATP-bd"/>
</dbReference>
<comment type="caution">
    <text evidence="2">The sequence shown here is derived from an EMBL/GenBank/DDBJ whole genome shotgun (WGS) entry which is preliminary data.</text>
</comment>
<protein>
    <submittedName>
        <fullName evidence="2">DNA replication protein DnaC</fullName>
    </submittedName>
</protein>
<dbReference type="CDD" id="cd00009">
    <property type="entry name" value="AAA"/>
    <property type="match status" value="1"/>
</dbReference>
<dbReference type="AlphaFoldDB" id="A0A1S1HRM7"/>
<dbReference type="GO" id="GO:0005524">
    <property type="term" value="F:ATP binding"/>
    <property type="evidence" value="ECO:0007669"/>
    <property type="project" value="InterPro"/>
</dbReference>
<sequence>MTEHNLLDSVNIPPRFANATFETFKATSQPVKHNLTVCKQYVATWEDRKNAGEGLLLCGTPGTGKTHLAVSIARAVVEEYQQSVFITTAARIIRAFRRAWDSHSEFSELDVLAKYCEQDLLIIDEIGVQYGTDSERNILFEVINNRYEDLLPTILVSNLPMDELSEMLGERAVDRLLQGGTVLTFNWPTYRRGNHS</sequence>
<proteinExistence type="predicted"/>
<dbReference type="Proteomes" id="UP000179588">
    <property type="component" value="Unassembled WGS sequence"/>
</dbReference>
<dbReference type="GO" id="GO:0006260">
    <property type="term" value="P:DNA replication"/>
    <property type="evidence" value="ECO:0007669"/>
    <property type="project" value="TreeGrafter"/>
</dbReference>
<organism evidence="2 3">
    <name type="scientific">Providencia stuartii</name>
    <dbReference type="NCBI Taxonomy" id="588"/>
    <lineage>
        <taxon>Bacteria</taxon>
        <taxon>Pseudomonadati</taxon>
        <taxon>Pseudomonadota</taxon>
        <taxon>Gammaproteobacteria</taxon>
        <taxon>Enterobacterales</taxon>
        <taxon>Morganellaceae</taxon>
        <taxon>Providencia</taxon>
    </lineage>
</organism>
<dbReference type="SUPFAM" id="SSF52540">
    <property type="entry name" value="P-loop containing nucleoside triphosphate hydrolases"/>
    <property type="match status" value="1"/>
</dbReference>
<dbReference type="PANTHER" id="PTHR30050:SF4">
    <property type="entry name" value="ATP-BINDING PROTEIN RV3427C IN INSERTION SEQUENCE-RELATED"/>
    <property type="match status" value="1"/>
</dbReference>